<evidence type="ECO:0000256" key="1">
    <source>
        <dbReference type="ARBA" id="ARBA00023186"/>
    </source>
</evidence>
<dbReference type="GO" id="GO:0005783">
    <property type="term" value="C:endoplasmic reticulum"/>
    <property type="evidence" value="ECO:0007669"/>
    <property type="project" value="EnsemblPlants"/>
</dbReference>
<dbReference type="AlphaFoldDB" id="A0A068UA26"/>
<evidence type="ECO:0000313" key="5">
    <source>
        <dbReference type="Proteomes" id="UP000295252"/>
    </source>
</evidence>
<dbReference type="EMBL" id="HG739099">
    <property type="protein sequence ID" value="CDP05326.1"/>
    <property type="molecule type" value="Genomic_DNA"/>
</dbReference>
<keyword evidence="1" id="KW-0143">Chaperone</keyword>
<feature type="domain" description="BAG" evidence="3">
    <location>
        <begin position="311"/>
        <end position="377"/>
    </location>
</feature>
<protein>
    <recommendedName>
        <fullName evidence="3">BAG domain-containing protein</fullName>
    </recommendedName>
</protein>
<dbReference type="GO" id="GO:0006457">
    <property type="term" value="P:protein folding"/>
    <property type="evidence" value="ECO:0007669"/>
    <property type="project" value="EnsemblPlants"/>
</dbReference>
<feature type="compositionally biased region" description="Basic and acidic residues" evidence="2">
    <location>
        <begin position="212"/>
        <end position="232"/>
    </location>
</feature>
<dbReference type="PANTHER" id="PTHR33322">
    <property type="entry name" value="BAG DOMAIN CONTAINING PROTEIN, EXPRESSED"/>
    <property type="match status" value="1"/>
</dbReference>
<feature type="region of interest" description="Disordered" evidence="2">
    <location>
        <begin position="195"/>
        <end position="240"/>
    </location>
</feature>
<dbReference type="Pfam" id="PF02179">
    <property type="entry name" value="BAG"/>
    <property type="match status" value="1"/>
</dbReference>
<reference evidence="5" key="1">
    <citation type="journal article" date="2014" name="Science">
        <title>The coffee genome provides insight into the convergent evolution of caffeine biosynthesis.</title>
        <authorList>
            <person name="Denoeud F."/>
            <person name="Carretero-Paulet L."/>
            <person name="Dereeper A."/>
            <person name="Droc G."/>
            <person name="Guyot R."/>
            <person name="Pietrella M."/>
            <person name="Zheng C."/>
            <person name="Alberti A."/>
            <person name="Anthony F."/>
            <person name="Aprea G."/>
            <person name="Aury J.M."/>
            <person name="Bento P."/>
            <person name="Bernard M."/>
            <person name="Bocs S."/>
            <person name="Campa C."/>
            <person name="Cenci A."/>
            <person name="Combes M.C."/>
            <person name="Crouzillat D."/>
            <person name="Da Silva C."/>
            <person name="Daddiego L."/>
            <person name="De Bellis F."/>
            <person name="Dussert S."/>
            <person name="Garsmeur O."/>
            <person name="Gayraud T."/>
            <person name="Guignon V."/>
            <person name="Jahn K."/>
            <person name="Jamilloux V."/>
            <person name="Joet T."/>
            <person name="Labadie K."/>
            <person name="Lan T."/>
            <person name="Leclercq J."/>
            <person name="Lepelley M."/>
            <person name="Leroy T."/>
            <person name="Li L.T."/>
            <person name="Librado P."/>
            <person name="Lopez L."/>
            <person name="Munoz A."/>
            <person name="Noel B."/>
            <person name="Pallavicini A."/>
            <person name="Perrotta G."/>
            <person name="Poncet V."/>
            <person name="Pot D."/>
            <person name="Priyono X."/>
            <person name="Rigoreau M."/>
            <person name="Rouard M."/>
            <person name="Rozas J."/>
            <person name="Tranchant-Dubreuil C."/>
            <person name="VanBuren R."/>
            <person name="Zhang Q."/>
            <person name="Andrade A.C."/>
            <person name="Argout X."/>
            <person name="Bertrand B."/>
            <person name="de Kochko A."/>
            <person name="Graziosi G."/>
            <person name="Henry R.J."/>
            <person name="Jayarama X."/>
            <person name="Ming R."/>
            <person name="Nagai C."/>
            <person name="Rounsley S."/>
            <person name="Sankoff D."/>
            <person name="Giuliano G."/>
            <person name="Albert V.A."/>
            <person name="Wincker P."/>
            <person name="Lashermes P."/>
        </authorList>
    </citation>
    <scope>NUCLEOTIDE SEQUENCE [LARGE SCALE GENOMIC DNA]</scope>
    <source>
        <strain evidence="5">cv. DH200-94</strain>
    </source>
</reference>
<dbReference type="OMA" id="SPSSCKY"/>
<dbReference type="PhylomeDB" id="A0A068UA26"/>
<name>A0A068UA26_COFCA</name>
<dbReference type="STRING" id="49390.A0A068UA26"/>
<dbReference type="GO" id="GO:0009506">
    <property type="term" value="C:plasmodesma"/>
    <property type="evidence" value="ECO:0007669"/>
    <property type="project" value="TreeGrafter"/>
</dbReference>
<evidence type="ECO:0000259" key="3">
    <source>
        <dbReference type="Pfam" id="PF02179"/>
    </source>
</evidence>
<dbReference type="GO" id="GO:0034605">
    <property type="term" value="P:cellular response to heat"/>
    <property type="evidence" value="ECO:0007669"/>
    <property type="project" value="EnsemblPlants"/>
</dbReference>
<dbReference type="Proteomes" id="UP000295252">
    <property type="component" value="Chromosome IV"/>
</dbReference>
<dbReference type="GO" id="GO:0070417">
    <property type="term" value="P:cellular response to cold"/>
    <property type="evidence" value="ECO:0007669"/>
    <property type="project" value="EnsemblPlants"/>
</dbReference>
<evidence type="ECO:0000313" key="4">
    <source>
        <dbReference type="EMBL" id="CDP05326.1"/>
    </source>
</evidence>
<dbReference type="OrthoDB" id="747353at2759"/>
<dbReference type="Gramene" id="CDP05326">
    <property type="protein sequence ID" value="CDP05326"/>
    <property type="gene ID" value="GSCOC_T00020327001"/>
</dbReference>
<dbReference type="GO" id="GO:0051087">
    <property type="term" value="F:protein-folding chaperone binding"/>
    <property type="evidence" value="ECO:0007669"/>
    <property type="project" value="InterPro"/>
</dbReference>
<gene>
    <name evidence="4" type="ORF">GSCOC_T00020327001</name>
</gene>
<dbReference type="GO" id="GO:0034620">
    <property type="term" value="P:cellular response to unfolded protein"/>
    <property type="evidence" value="ECO:0007669"/>
    <property type="project" value="EnsemblPlants"/>
</dbReference>
<evidence type="ECO:0000256" key="2">
    <source>
        <dbReference type="SAM" id="MobiDB-lite"/>
    </source>
</evidence>
<dbReference type="FunCoup" id="A0A068UA26">
    <property type="interactions" value="1345"/>
</dbReference>
<dbReference type="InParanoid" id="A0A068UA26"/>
<accession>A0A068UA26</accession>
<dbReference type="InterPro" id="IPR003103">
    <property type="entry name" value="BAG_domain"/>
</dbReference>
<dbReference type="PANTHER" id="PTHR33322:SF3">
    <property type="entry name" value="BAG FAMILY MOLECULAR CHAPERONE REGULATOR 7"/>
    <property type="match status" value="1"/>
</dbReference>
<sequence>MSSFRRFELIDHSPFLPAFFEKETSLFSTKSLTLDHPYFPSFPPEHELDFTLDLLNPAPKPLPALLDFPSPSLFDTFHTITDLTQVEKTPFCISTRRVQHRVDPVGLRTEFYLQRLCDRVSALELSFDRLAKEKKSRVGERKYTWTAEIKAPEEDGVDRKYKWTSEIKDGKKKGHLEKNYKYTAEIKGKGEDSPISRKYTFTASTGDAGESSGKEKKDVEKKDKKKRDKSEKSTGGCSTRIVEIQEEPSHHGALVLRQAFARRVDRSRGKRKELSPNDAAIKIQLSFKAYLIKRSKALRALRELAIAKSKLKEIRALFNNFSYRRRLARDTEERQRFSEKIIVLLLTVDAIEGADVLVRAAKKSMVDELEAMLDVVDPQPAGRSLSLKRRTFDMPDAVIQKELAAGVAQVVQMLDEEANGSDTI</sequence>
<dbReference type="SUPFAM" id="SSF63491">
    <property type="entry name" value="BAG domain"/>
    <property type="match status" value="1"/>
</dbReference>
<proteinExistence type="predicted"/>
<keyword evidence="5" id="KW-1185">Reference proteome</keyword>
<dbReference type="InterPro" id="IPR040400">
    <property type="entry name" value="BAG5/6/7/8"/>
</dbReference>
<organism evidence="4 5">
    <name type="scientific">Coffea canephora</name>
    <name type="common">Robusta coffee</name>
    <dbReference type="NCBI Taxonomy" id="49390"/>
    <lineage>
        <taxon>Eukaryota</taxon>
        <taxon>Viridiplantae</taxon>
        <taxon>Streptophyta</taxon>
        <taxon>Embryophyta</taxon>
        <taxon>Tracheophyta</taxon>
        <taxon>Spermatophyta</taxon>
        <taxon>Magnoliopsida</taxon>
        <taxon>eudicotyledons</taxon>
        <taxon>Gunneridae</taxon>
        <taxon>Pentapetalae</taxon>
        <taxon>asterids</taxon>
        <taxon>lamiids</taxon>
        <taxon>Gentianales</taxon>
        <taxon>Rubiaceae</taxon>
        <taxon>Ixoroideae</taxon>
        <taxon>Gardenieae complex</taxon>
        <taxon>Bertiereae - Coffeeae clade</taxon>
        <taxon>Coffeeae</taxon>
        <taxon>Coffea</taxon>
    </lineage>
</organism>